<organism evidence="1 2">
    <name type="scientific">Trichomalopsis sarcophagae</name>
    <dbReference type="NCBI Taxonomy" id="543379"/>
    <lineage>
        <taxon>Eukaryota</taxon>
        <taxon>Metazoa</taxon>
        <taxon>Ecdysozoa</taxon>
        <taxon>Arthropoda</taxon>
        <taxon>Hexapoda</taxon>
        <taxon>Insecta</taxon>
        <taxon>Pterygota</taxon>
        <taxon>Neoptera</taxon>
        <taxon>Endopterygota</taxon>
        <taxon>Hymenoptera</taxon>
        <taxon>Apocrita</taxon>
        <taxon>Proctotrupomorpha</taxon>
        <taxon>Chalcidoidea</taxon>
        <taxon>Pteromalidae</taxon>
        <taxon>Pteromalinae</taxon>
        <taxon>Trichomalopsis</taxon>
    </lineage>
</organism>
<reference evidence="1 2" key="1">
    <citation type="journal article" date="2017" name="Curr. Biol.">
        <title>The Evolution of Venom by Co-option of Single-Copy Genes.</title>
        <authorList>
            <person name="Martinson E.O."/>
            <person name="Mrinalini"/>
            <person name="Kelkar Y.D."/>
            <person name="Chang C.H."/>
            <person name="Werren J.H."/>
        </authorList>
    </citation>
    <scope>NUCLEOTIDE SEQUENCE [LARGE SCALE GENOMIC DNA]</scope>
    <source>
        <strain evidence="1 2">Alberta</strain>
        <tissue evidence="1">Whole body</tissue>
    </source>
</reference>
<dbReference type="Proteomes" id="UP000215335">
    <property type="component" value="Unassembled WGS sequence"/>
</dbReference>
<proteinExistence type="predicted"/>
<evidence type="ECO:0000313" key="1">
    <source>
        <dbReference type="EMBL" id="OXU31932.1"/>
    </source>
</evidence>
<dbReference type="AlphaFoldDB" id="A0A232FMN3"/>
<evidence type="ECO:0000313" key="2">
    <source>
        <dbReference type="Proteomes" id="UP000215335"/>
    </source>
</evidence>
<accession>A0A232FMN3</accession>
<comment type="caution">
    <text evidence="1">The sequence shown here is derived from an EMBL/GenBank/DDBJ whole genome shotgun (WGS) entry which is preliminary data.</text>
</comment>
<gene>
    <name evidence="1" type="ORF">TSAR_010210</name>
</gene>
<name>A0A232FMN3_9HYME</name>
<protein>
    <submittedName>
        <fullName evidence="1">Uncharacterized protein</fullName>
    </submittedName>
</protein>
<keyword evidence="2" id="KW-1185">Reference proteome</keyword>
<sequence length="56" mass="5889">MVYSPTQNRLTGSPINNASLMLEGLVALGFTSSTLLSGPRPTKFLHVELVRSAGTG</sequence>
<dbReference type="EMBL" id="NNAY01000015">
    <property type="protein sequence ID" value="OXU31932.1"/>
    <property type="molecule type" value="Genomic_DNA"/>
</dbReference>